<proteinExistence type="predicted"/>
<gene>
    <name evidence="2" type="ORF">THAOC_33652</name>
</gene>
<feature type="compositionally biased region" description="Basic residues" evidence="1">
    <location>
        <begin position="126"/>
        <end position="135"/>
    </location>
</feature>
<feature type="non-terminal residue" evidence="2">
    <location>
        <position position="301"/>
    </location>
</feature>
<name>K0R3T3_THAOC</name>
<feature type="compositionally biased region" description="Basic and acidic residues" evidence="1">
    <location>
        <begin position="47"/>
        <end position="68"/>
    </location>
</feature>
<feature type="compositionally biased region" description="Basic residues" evidence="1">
    <location>
        <begin position="150"/>
        <end position="161"/>
    </location>
</feature>
<keyword evidence="3" id="KW-1185">Reference proteome</keyword>
<evidence type="ECO:0000256" key="1">
    <source>
        <dbReference type="SAM" id="MobiDB-lite"/>
    </source>
</evidence>
<feature type="region of interest" description="Disordered" evidence="1">
    <location>
        <begin position="23"/>
        <end position="301"/>
    </location>
</feature>
<reference evidence="2 3" key="1">
    <citation type="journal article" date="2012" name="Genome Biol.">
        <title>Genome and low-iron response of an oceanic diatom adapted to chronic iron limitation.</title>
        <authorList>
            <person name="Lommer M."/>
            <person name="Specht M."/>
            <person name="Roy A.S."/>
            <person name="Kraemer L."/>
            <person name="Andreson R."/>
            <person name="Gutowska M.A."/>
            <person name="Wolf J."/>
            <person name="Bergner S.V."/>
            <person name="Schilhabel M.B."/>
            <person name="Klostermeier U.C."/>
            <person name="Beiko R.G."/>
            <person name="Rosenstiel P."/>
            <person name="Hippler M."/>
            <person name="Laroche J."/>
        </authorList>
    </citation>
    <scope>NUCLEOTIDE SEQUENCE [LARGE SCALE GENOMIC DNA]</scope>
    <source>
        <strain evidence="2 3">CCMP1005</strain>
    </source>
</reference>
<accession>K0R3T3</accession>
<feature type="compositionally biased region" description="Basic and acidic residues" evidence="1">
    <location>
        <begin position="94"/>
        <end position="109"/>
    </location>
</feature>
<feature type="compositionally biased region" description="Basic and acidic residues" evidence="1">
    <location>
        <begin position="136"/>
        <end position="149"/>
    </location>
</feature>
<sequence>MKRTIFSVGRELDDLCKPELISFSSTSQHGSSEVPDPLPTGPFESSRPGDHETGLGRAREGPRSEHLSKIRHWTPSKRDPRRTSNRVVRNATQRRADEVDEVFRLDEAKSSFLKSSRRALQVTPNRARRAMRPVQHRRDDKPAATSKDRRSSRRGRSRKKKDTITAAAGARGRHSRGGGVPFGDRIVRPSPPAAPVSRVPLAPPLPPTDCAARPPDSGGGGGASPGGRVCRPRSRTRTSLAERARRACPVGEVSNERKGTPRVSGWGDDAPLPGESFSPGAERPRSRAQPGLAGRRASSPS</sequence>
<evidence type="ECO:0000313" key="2">
    <source>
        <dbReference type="EMBL" id="EJK47613.1"/>
    </source>
</evidence>
<organism evidence="2 3">
    <name type="scientific">Thalassiosira oceanica</name>
    <name type="common">Marine diatom</name>
    <dbReference type="NCBI Taxonomy" id="159749"/>
    <lineage>
        <taxon>Eukaryota</taxon>
        <taxon>Sar</taxon>
        <taxon>Stramenopiles</taxon>
        <taxon>Ochrophyta</taxon>
        <taxon>Bacillariophyta</taxon>
        <taxon>Coscinodiscophyceae</taxon>
        <taxon>Thalassiosirophycidae</taxon>
        <taxon>Thalassiosirales</taxon>
        <taxon>Thalassiosiraceae</taxon>
        <taxon>Thalassiosira</taxon>
    </lineage>
</organism>
<dbReference type="EMBL" id="AGNL01046790">
    <property type="protein sequence ID" value="EJK47613.1"/>
    <property type="molecule type" value="Genomic_DNA"/>
</dbReference>
<evidence type="ECO:0000313" key="3">
    <source>
        <dbReference type="Proteomes" id="UP000266841"/>
    </source>
</evidence>
<dbReference type="AlphaFoldDB" id="K0R3T3"/>
<comment type="caution">
    <text evidence="2">The sequence shown here is derived from an EMBL/GenBank/DDBJ whole genome shotgun (WGS) entry which is preliminary data.</text>
</comment>
<protein>
    <submittedName>
        <fullName evidence="2">Uncharacterized protein</fullName>
    </submittedName>
</protein>
<dbReference type="Proteomes" id="UP000266841">
    <property type="component" value="Unassembled WGS sequence"/>
</dbReference>